<dbReference type="EMBL" id="JAAKZZ010000049">
    <property type="protein sequence ID" value="NGO68245.1"/>
    <property type="molecule type" value="Genomic_DNA"/>
</dbReference>
<name>A0A6G4WSR7_9ACTN</name>
<sequence>MHLRVGDSEVHAGDLTTDADHYRHDLAAFLRAVADVIEHGTDGDQDEDTEP</sequence>
<proteinExistence type="predicted"/>
<gene>
    <name evidence="1" type="ORF">G5C65_07735</name>
</gene>
<organism evidence="1 2">
    <name type="scientific">Streptomyces boncukensis</name>
    <dbReference type="NCBI Taxonomy" id="2711219"/>
    <lineage>
        <taxon>Bacteria</taxon>
        <taxon>Bacillati</taxon>
        <taxon>Actinomycetota</taxon>
        <taxon>Actinomycetes</taxon>
        <taxon>Kitasatosporales</taxon>
        <taxon>Streptomycetaceae</taxon>
        <taxon>Streptomyces</taxon>
    </lineage>
</organism>
<comment type="caution">
    <text evidence="1">The sequence shown here is derived from an EMBL/GenBank/DDBJ whole genome shotgun (WGS) entry which is preliminary data.</text>
</comment>
<protein>
    <submittedName>
        <fullName evidence="1">Uncharacterized protein</fullName>
    </submittedName>
</protein>
<evidence type="ECO:0000313" key="1">
    <source>
        <dbReference type="EMBL" id="NGO68245.1"/>
    </source>
</evidence>
<dbReference type="Proteomes" id="UP000477722">
    <property type="component" value="Unassembled WGS sequence"/>
</dbReference>
<dbReference type="AlphaFoldDB" id="A0A6G4WSR7"/>
<evidence type="ECO:0000313" key="2">
    <source>
        <dbReference type="Proteomes" id="UP000477722"/>
    </source>
</evidence>
<accession>A0A6G4WSR7</accession>
<keyword evidence="2" id="KW-1185">Reference proteome</keyword>
<reference evidence="1 2" key="1">
    <citation type="submission" date="2020-02" db="EMBL/GenBank/DDBJ databases">
        <title>Whole-genome analyses of novel actinobacteria.</title>
        <authorList>
            <person name="Sahin N."/>
            <person name="Tatar D."/>
        </authorList>
    </citation>
    <scope>NUCLEOTIDE SEQUENCE [LARGE SCALE GENOMIC DNA]</scope>
    <source>
        <strain evidence="1 2">SB3404</strain>
    </source>
</reference>